<feature type="region of interest" description="Disordered" evidence="2">
    <location>
        <begin position="1"/>
        <end position="42"/>
    </location>
</feature>
<feature type="compositionally biased region" description="Basic and acidic residues" evidence="2">
    <location>
        <begin position="19"/>
        <end position="41"/>
    </location>
</feature>
<comment type="caution">
    <text evidence="3">The sequence shown here is derived from an EMBL/GenBank/DDBJ whole genome shotgun (WGS) entry which is preliminary data.</text>
</comment>
<evidence type="ECO:0000256" key="1">
    <source>
        <dbReference type="SAM" id="Coils"/>
    </source>
</evidence>
<dbReference type="RefSeq" id="WP_276647707.1">
    <property type="nucleotide sequence ID" value="NZ_JAAZCD010000246.1"/>
</dbReference>
<name>A0A847D8L3_9LACT</name>
<dbReference type="InterPro" id="IPR025580">
    <property type="entry name" value="Gp46"/>
</dbReference>
<dbReference type="Pfam" id="PF14265">
    <property type="entry name" value="DUF4355"/>
    <property type="match status" value="1"/>
</dbReference>
<dbReference type="AlphaFoldDB" id="A0A847D8L3"/>
<organism evidence="3 4">
    <name type="scientific">Trichococcus flocculiformis</name>
    <dbReference type="NCBI Taxonomy" id="82803"/>
    <lineage>
        <taxon>Bacteria</taxon>
        <taxon>Bacillati</taxon>
        <taxon>Bacillota</taxon>
        <taxon>Bacilli</taxon>
        <taxon>Lactobacillales</taxon>
        <taxon>Carnobacteriaceae</taxon>
        <taxon>Trichococcus</taxon>
    </lineage>
</organism>
<evidence type="ECO:0000313" key="4">
    <source>
        <dbReference type="Proteomes" id="UP000589373"/>
    </source>
</evidence>
<dbReference type="Proteomes" id="UP000589373">
    <property type="component" value="Unassembled WGS sequence"/>
</dbReference>
<accession>A0A847D8L3</accession>
<proteinExistence type="predicted"/>
<keyword evidence="1" id="KW-0175">Coiled coil</keyword>
<reference evidence="3 4" key="1">
    <citation type="journal article" date="2020" name="Biotechnol. Biofuels">
        <title>New insights from the biogas microbiome by comprehensive genome-resolved metagenomics of nearly 1600 species originating from multiple anaerobic digesters.</title>
        <authorList>
            <person name="Campanaro S."/>
            <person name="Treu L."/>
            <person name="Rodriguez-R L.M."/>
            <person name="Kovalovszki A."/>
            <person name="Ziels R.M."/>
            <person name="Maus I."/>
            <person name="Zhu X."/>
            <person name="Kougias P.G."/>
            <person name="Basile A."/>
            <person name="Luo G."/>
            <person name="Schluter A."/>
            <person name="Konstantinidis K.T."/>
            <person name="Angelidaki I."/>
        </authorList>
    </citation>
    <scope>NUCLEOTIDE SEQUENCE [LARGE SCALE GENOMIC DNA]</scope>
    <source>
        <strain evidence="3">AS07pgkLD_105</strain>
    </source>
</reference>
<gene>
    <name evidence="3" type="ORF">GX662_10955</name>
</gene>
<evidence type="ECO:0000313" key="3">
    <source>
        <dbReference type="EMBL" id="NLD32754.1"/>
    </source>
</evidence>
<evidence type="ECO:0000256" key="2">
    <source>
        <dbReference type="SAM" id="MobiDB-lite"/>
    </source>
</evidence>
<dbReference type="EMBL" id="JAAZCD010000246">
    <property type="protein sequence ID" value="NLD32754.1"/>
    <property type="molecule type" value="Genomic_DNA"/>
</dbReference>
<feature type="coiled-coil region" evidence="1">
    <location>
        <begin position="63"/>
        <end position="95"/>
    </location>
</feature>
<sequence length="195" mass="22169">MENEQVVNTEPELEEEQKTEETPEEKPKEPKKEESEKKYSDEEVNAILSKKFAKWTAQKEKELDEAQKLAEMDAQQKAEYERDKLEKELAELKRENTLNAMGKTARTMLSEQGVHLPDALVSILVTEEAESTKTNVDGFVQLFKEAVDAAVNEKLKSGTPKRMAGGKAMTRDEILNIADAKARRKAIQENLELFN</sequence>
<protein>
    <submittedName>
        <fullName evidence="3">DUF4355 domain-containing protein</fullName>
    </submittedName>
</protein>